<dbReference type="GeneID" id="100891636"/>
<dbReference type="PROSITE" id="PS50135">
    <property type="entry name" value="ZF_ZZ_2"/>
    <property type="match status" value="1"/>
</dbReference>
<accession>A0A7M7PH31</accession>
<comment type="pathway">
    <text evidence="2">Protein modification; protein ubiquitination.</text>
</comment>
<dbReference type="InParanoid" id="A0A7M7PH31"/>
<dbReference type="PROSITE" id="PS51416">
    <property type="entry name" value="MIB_HERC2"/>
    <property type="match status" value="1"/>
</dbReference>
<dbReference type="InterPro" id="IPR010606">
    <property type="entry name" value="Mib_Herc2"/>
</dbReference>
<dbReference type="GO" id="GO:0008270">
    <property type="term" value="F:zinc ion binding"/>
    <property type="evidence" value="ECO:0007669"/>
    <property type="project" value="UniProtKB-KW"/>
</dbReference>
<dbReference type="SUPFAM" id="SSF57850">
    <property type="entry name" value="RING/U-box"/>
    <property type="match status" value="1"/>
</dbReference>
<keyword evidence="8" id="KW-0833">Ubl conjugation pathway</keyword>
<evidence type="ECO:0000256" key="7">
    <source>
        <dbReference type="ARBA" id="ARBA00022771"/>
    </source>
</evidence>
<dbReference type="OrthoDB" id="2122982at2759"/>
<keyword evidence="9" id="KW-0862">Zinc</keyword>
<name>A0A7M7PH31_STRPU</name>
<dbReference type="Proteomes" id="UP000007110">
    <property type="component" value="Unassembled WGS sequence"/>
</dbReference>
<dbReference type="SUPFAM" id="SSF159034">
    <property type="entry name" value="Mib/herc2 domain-like"/>
    <property type="match status" value="1"/>
</dbReference>
<dbReference type="InterPro" id="IPR043145">
    <property type="entry name" value="Znf_ZZ_sf"/>
</dbReference>
<reference evidence="14" key="1">
    <citation type="submission" date="2015-02" db="EMBL/GenBank/DDBJ databases">
        <title>Genome sequencing for Strongylocentrotus purpuratus.</title>
        <authorList>
            <person name="Murali S."/>
            <person name="Liu Y."/>
            <person name="Vee V."/>
            <person name="English A."/>
            <person name="Wang M."/>
            <person name="Skinner E."/>
            <person name="Han Y."/>
            <person name="Muzny D.M."/>
            <person name="Worley K.C."/>
            <person name="Gibbs R.A."/>
        </authorList>
    </citation>
    <scope>NUCLEOTIDE SEQUENCE</scope>
</reference>
<evidence type="ECO:0000256" key="1">
    <source>
        <dbReference type="ARBA" id="ARBA00004496"/>
    </source>
</evidence>
<dbReference type="Pfam" id="PF00569">
    <property type="entry name" value="ZZ"/>
    <property type="match status" value="1"/>
</dbReference>
<evidence type="ECO:0000256" key="4">
    <source>
        <dbReference type="ARBA" id="ARBA00022679"/>
    </source>
</evidence>
<dbReference type="UniPathway" id="UPA00143"/>
<evidence type="ECO:0000259" key="11">
    <source>
        <dbReference type="PROSITE" id="PS50135"/>
    </source>
</evidence>
<dbReference type="AlphaFoldDB" id="A0A7M7PH31"/>
<evidence type="ECO:0000256" key="3">
    <source>
        <dbReference type="ARBA" id="ARBA00022490"/>
    </source>
</evidence>
<dbReference type="EnsemblMetazoa" id="XM_030995913">
    <property type="protein sequence ID" value="XP_030851773"/>
    <property type="gene ID" value="LOC100891636"/>
</dbReference>
<dbReference type="OMA" id="SINCDEC"/>
<dbReference type="KEGG" id="spu:100891636"/>
<evidence type="ECO:0000256" key="9">
    <source>
        <dbReference type="ARBA" id="ARBA00022833"/>
    </source>
</evidence>
<feature type="domain" description="MIB/HERC2" evidence="12">
    <location>
        <begin position="1"/>
        <end position="76"/>
    </location>
</feature>
<dbReference type="GO" id="GO:0061630">
    <property type="term" value="F:ubiquitin protein ligase activity"/>
    <property type="evidence" value="ECO:0000318"/>
    <property type="project" value="GO_Central"/>
</dbReference>
<keyword evidence="14" id="KW-1185">Reference proteome</keyword>
<evidence type="ECO:0000313" key="13">
    <source>
        <dbReference type="EnsemblMetazoa" id="XP_030851773"/>
    </source>
</evidence>
<evidence type="ECO:0000256" key="8">
    <source>
        <dbReference type="ARBA" id="ARBA00022786"/>
    </source>
</evidence>
<proteinExistence type="predicted"/>
<evidence type="ECO:0000256" key="10">
    <source>
        <dbReference type="PROSITE-ProRule" id="PRU00228"/>
    </source>
</evidence>
<dbReference type="PANTHER" id="PTHR24202:SF4">
    <property type="entry name" value="E3 UBIQUITIN-PROTEIN LIGASE MIB2-RELATED"/>
    <property type="match status" value="1"/>
</dbReference>
<comment type="subcellular location">
    <subcellularLocation>
        <location evidence="1">Cytoplasm</location>
    </subcellularLocation>
</comment>
<keyword evidence="7 10" id="KW-0863">Zinc-finger</keyword>
<protein>
    <submittedName>
        <fullName evidence="13">Uncharacterized protein</fullName>
    </submittedName>
</protein>
<dbReference type="GO" id="GO:0016567">
    <property type="term" value="P:protein ubiquitination"/>
    <property type="evidence" value="ECO:0000318"/>
    <property type="project" value="GO_Central"/>
</dbReference>
<dbReference type="Gene3D" id="3.30.60.90">
    <property type="match status" value="1"/>
</dbReference>
<keyword evidence="3" id="KW-0963">Cytoplasm</keyword>
<keyword evidence="6" id="KW-0677">Repeat</keyword>
<evidence type="ECO:0000256" key="6">
    <source>
        <dbReference type="ARBA" id="ARBA00022737"/>
    </source>
</evidence>
<evidence type="ECO:0000259" key="12">
    <source>
        <dbReference type="PROSITE" id="PS51416"/>
    </source>
</evidence>
<dbReference type="InterPro" id="IPR037252">
    <property type="entry name" value="Mib_Herc2_sf"/>
</dbReference>
<evidence type="ECO:0000256" key="5">
    <source>
        <dbReference type="ARBA" id="ARBA00022723"/>
    </source>
</evidence>
<evidence type="ECO:0000313" key="14">
    <source>
        <dbReference type="Proteomes" id="UP000007110"/>
    </source>
</evidence>
<dbReference type="InterPro" id="IPR000433">
    <property type="entry name" value="Znf_ZZ"/>
</dbReference>
<dbReference type="RefSeq" id="XP_030851773.1">
    <property type="nucleotide sequence ID" value="XM_030995913.1"/>
</dbReference>
<dbReference type="FunFam" id="2.30.30.40:FF:000044">
    <property type="entry name" value="E3 ubiquitin-protein ligase MIB2, putative"/>
    <property type="match status" value="1"/>
</dbReference>
<dbReference type="GO" id="GO:0005737">
    <property type="term" value="C:cytoplasm"/>
    <property type="evidence" value="ECO:0000318"/>
    <property type="project" value="GO_Central"/>
</dbReference>
<sequence>METPVKPGFRVIRGPDWTYKNQDGGKGYAGTVLRLHDERQPHFPKLSVLVQWDNGDKGLYRAGHDQGYDLRIIDTANAVCHPKVWCDGCDIDEIRGMRWRCTECYAFDLCTTCYMNDEHDLSHVFTRVLSSDKTSKGPKMLPRSSSPRLALKGSFAGAKVVKHPQWHKRLESDKLLGTVVRHGQTLEDKVNVRAAVEFSSGRERVDLNKIFCTLPGSGGFVYAGHLANLGDLERVNEGDNVLITATPAELEELHKRRGLWKPDMTKTFLEKGYVLKRTNTGDFTVTFHDSQETFTMNSAALRKIHPLSLGQLVRISDDIEMVKRLQSGHGGWTAAMKQAIGTVGKVVEIDGSDIHVKIKGNHKFVFNSVNLTPERFRAPKPDVDIKEKLRGKF</sequence>
<evidence type="ECO:0000256" key="2">
    <source>
        <dbReference type="ARBA" id="ARBA00004906"/>
    </source>
</evidence>
<reference evidence="13" key="2">
    <citation type="submission" date="2021-01" db="UniProtKB">
        <authorList>
            <consortium name="EnsemblMetazoa"/>
        </authorList>
    </citation>
    <scope>IDENTIFICATION</scope>
</reference>
<dbReference type="Pfam" id="PF06701">
    <property type="entry name" value="MIB_HERC2"/>
    <property type="match status" value="1"/>
</dbReference>
<keyword evidence="5" id="KW-0479">Metal-binding</keyword>
<dbReference type="PANTHER" id="PTHR24202">
    <property type="entry name" value="E3 UBIQUITIN-PROTEIN LIGASE MIB2"/>
    <property type="match status" value="1"/>
</dbReference>
<dbReference type="Gene3D" id="2.30.30.40">
    <property type="entry name" value="SH3 Domains"/>
    <property type="match status" value="1"/>
</dbReference>
<dbReference type="SMART" id="SM00291">
    <property type="entry name" value="ZnF_ZZ"/>
    <property type="match status" value="1"/>
</dbReference>
<dbReference type="PROSITE" id="PS01357">
    <property type="entry name" value="ZF_ZZ_1"/>
    <property type="match status" value="1"/>
</dbReference>
<keyword evidence="4" id="KW-0808">Transferase</keyword>
<dbReference type="InterPro" id="IPR040847">
    <property type="entry name" value="SH3_15"/>
</dbReference>
<feature type="domain" description="ZZ-type" evidence="11">
    <location>
        <begin position="81"/>
        <end position="133"/>
    </location>
</feature>
<dbReference type="Pfam" id="PF18346">
    <property type="entry name" value="SH3_15"/>
    <property type="match status" value="1"/>
</dbReference>
<dbReference type="FunFam" id="3.30.60.90:FF:000004">
    <property type="entry name" value="Putative E3 ubiquitin-protein ligase MIB2"/>
    <property type="match status" value="1"/>
</dbReference>
<organism evidence="13 14">
    <name type="scientific">Strongylocentrotus purpuratus</name>
    <name type="common">Purple sea urchin</name>
    <dbReference type="NCBI Taxonomy" id="7668"/>
    <lineage>
        <taxon>Eukaryota</taxon>
        <taxon>Metazoa</taxon>
        <taxon>Echinodermata</taxon>
        <taxon>Eleutherozoa</taxon>
        <taxon>Echinozoa</taxon>
        <taxon>Echinoidea</taxon>
        <taxon>Euechinoidea</taxon>
        <taxon>Echinacea</taxon>
        <taxon>Camarodonta</taxon>
        <taxon>Echinidea</taxon>
        <taxon>Strongylocentrotidae</taxon>
        <taxon>Strongylocentrotus</taxon>
    </lineage>
</organism>